<dbReference type="PANTHER" id="PTHR13285:SF18">
    <property type="entry name" value="PROTEIN-CYSTEINE N-PALMITOYLTRANSFERASE RASP"/>
    <property type="match status" value="1"/>
</dbReference>
<feature type="transmembrane region" description="Helical" evidence="6">
    <location>
        <begin position="232"/>
        <end position="253"/>
    </location>
</feature>
<keyword evidence="2 6" id="KW-0812">Transmembrane</keyword>
<dbReference type="InterPro" id="IPR051085">
    <property type="entry name" value="MB_O-acyltransferase"/>
</dbReference>
<reference evidence="7" key="1">
    <citation type="journal article" date="2023" name="Insect Mol. Biol.">
        <title>Genome sequencing provides insights into the evolution of gene families encoding plant cell wall-degrading enzymes in longhorned beetles.</title>
        <authorList>
            <person name="Shin N.R."/>
            <person name="Okamura Y."/>
            <person name="Kirsch R."/>
            <person name="Pauchet Y."/>
        </authorList>
    </citation>
    <scope>NUCLEOTIDE SEQUENCE</scope>
    <source>
        <strain evidence="7">AMC_N1</strain>
    </source>
</reference>
<evidence type="ECO:0000256" key="3">
    <source>
        <dbReference type="ARBA" id="ARBA00022989"/>
    </source>
</evidence>
<dbReference type="AlphaFoldDB" id="A0AAV8ZIF0"/>
<dbReference type="Pfam" id="PF03062">
    <property type="entry name" value="MBOAT"/>
    <property type="match status" value="1"/>
</dbReference>
<comment type="caution">
    <text evidence="7">The sequence shown here is derived from an EMBL/GenBank/DDBJ whole genome shotgun (WGS) entry which is preliminary data.</text>
</comment>
<keyword evidence="4 6" id="KW-0472">Membrane</keyword>
<proteinExistence type="inferred from homology"/>
<gene>
    <name evidence="7" type="ORF">NQ318_018760</name>
</gene>
<evidence type="ECO:0000256" key="2">
    <source>
        <dbReference type="ARBA" id="ARBA00022692"/>
    </source>
</evidence>
<evidence type="ECO:0000313" key="8">
    <source>
        <dbReference type="Proteomes" id="UP001162162"/>
    </source>
</evidence>
<comment type="similarity">
    <text evidence="5">Belongs to the membrane-bound acyltransferase family. HHAT subfamily.</text>
</comment>
<organism evidence="7 8">
    <name type="scientific">Aromia moschata</name>
    <dbReference type="NCBI Taxonomy" id="1265417"/>
    <lineage>
        <taxon>Eukaryota</taxon>
        <taxon>Metazoa</taxon>
        <taxon>Ecdysozoa</taxon>
        <taxon>Arthropoda</taxon>
        <taxon>Hexapoda</taxon>
        <taxon>Insecta</taxon>
        <taxon>Pterygota</taxon>
        <taxon>Neoptera</taxon>
        <taxon>Endopterygota</taxon>
        <taxon>Coleoptera</taxon>
        <taxon>Polyphaga</taxon>
        <taxon>Cucujiformia</taxon>
        <taxon>Chrysomeloidea</taxon>
        <taxon>Cerambycidae</taxon>
        <taxon>Cerambycinae</taxon>
        <taxon>Callichromatini</taxon>
        <taxon>Aromia</taxon>
    </lineage>
</organism>
<dbReference type="PANTHER" id="PTHR13285">
    <property type="entry name" value="ACYLTRANSFERASE"/>
    <property type="match status" value="1"/>
</dbReference>
<feature type="transmembrane region" description="Helical" evidence="6">
    <location>
        <begin position="520"/>
        <end position="541"/>
    </location>
</feature>
<dbReference type="EMBL" id="JAPWTK010000001">
    <property type="protein sequence ID" value="KAJ8963292.1"/>
    <property type="molecule type" value="Genomic_DNA"/>
</dbReference>
<dbReference type="GO" id="GO:0016409">
    <property type="term" value="F:palmitoyltransferase activity"/>
    <property type="evidence" value="ECO:0007669"/>
    <property type="project" value="TreeGrafter"/>
</dbReference>
<accession>A0AAV8ZIF0</accession>
<evidence type="ECO:0000256" key="1">
    <source>
        <dbReference type="ARBA" id="ARBA00004141"/>
    </source>
</evidence>
<evidence type="ECO:0008006" key="9">
    <source>
        <dbReference type="Google" id="ProtNLM"/>
    </source>
</evidence>
<comment type="subcellular location">
    <subcellularLocation>
        <location evidence="1">Membrane</location>
        <topology evidence="1">Multi-pass membrane protein</topology>
    </subcellularLocation>
</comment>
<dbReference type="InterPro" id="IPR004299">
    <property type="entry name" value="MBOAT_fam"/>
</dbReference>
<keyword evidence="8" id="KW-1185">Reference proteome</keyword>
<dbReference type="GO" id="GO:0005783">
    <property type="term" value="C:endoplasmic reticulum"/>
    <property type="evidence" value="ECO:0007669"/>
    <property type="project" value="TreeGrafter"/>
</dbReference>
<protein>
    <recommendedName>
        <fullName evidence="9">Protein-cysteine N-palmitoyltransferase Rasp</fullName>
    </recommendedName>
</protein>
<evidence type="ECO:0000256" key="4">
    <source>
        <dbReference type="ARBA" id="ARBA00023136"/>
    </source>
</evidence>
<feature type="transmembrane region" description="Helical" evidence="6">
    <location>
        <begin position="197"/>
        <end position="220"/>
    </location>
</feature>
<keyword evidence="3 6" id="KW-1133">Transmembrane helix</keyword>
<dbReference type="Proteomes" id="UP001162162">
    <property type="component" value="Unassembled WGS sequence"/>
</dbReference>
<feature type="transmembrane region" description="Helical" evidence="6">
    <location>
        <begin position="163"/>
        <end position="185"/>
    </location>
</feature>
<name>A0AAV8ZIF0_9CUCU</name>
<dbReference type="GO" id="GO:0016020">
    <property type="term" value="C:membrane"/>
    <property type="evidence" value="ECO:0007669"/>
    <property type="project" value="UniProtKB-SubCell"/>
</dbReference>
<evidence type="ECO:0000313" key="7">
    <source>
        <dbReference type="EMBL" id="KAJ8963292.1"/>
    </source>
</evidence>
<feature type="transmembrane region" description="Helical" evidence="6">
    <location>
        <begin position="340"/>
        <end position="363"/>
    </location>
</feature>
<sequence length="587" mass="67919">MSIHSVRLYSLSNMNRRGRVQTYRQAPNHSLYGNLRRCLPIVVAYGRRGQPLVGTRDELEMQTPLQIYLKSRTLCKAKSKGLSFCRTSRKGFVGVSSSVVSLQTASLKNASQSGNTLIGTLNSFTGLFTLCVPISYEDEFQDFTAGSPFISNKRDKADLEWESIYFSVFNIYPWILLYLFVSEIFRSVPSITKVFQLWQVCFAIFLIQITFGYLIVCVVLMQPIIFYLKHIISKSIISTWACTAGCLCLITYYRTFLEDFQEFSALNEIDLCLVTVCLFWLNLKCTSYHLEKQNGTKVLDFLSYCLYPPTMFSGPFVPLKDFQCVYNASSLPIHERLKKLVLNLARILFWFLFGHIYLHYVYVNATSFQPNFVKSFDNWSLNGYGYAMGQHFHIKYVVLYGLSTSCASYENINIPQLPRCIGRVHLYSDMWRYFDAGLYKFLVRHIYVPLMNKFSSKLLASFLCFLFIYVWHGVESSVLMWTVLNYLGITLEYACQSLNKKYFESEKNKKLLDPYWLRRLKCLSAAPLLMMSAVSNFYFFAGTQIGNIFCTKNFYGKYRQQRICYNCSVLLLPSFNGTTKSECQSNL</sequence>
<evidence type="ECO:0000256" key="5">
    <source>
        <dbReference type="ARBA" id="ARBA00038268"/>
    </source>
</evidence>
<evidence type="ECO:0000256" key="6">
    <source>
        <dbReference type="SAM" id="Phobius"/>
    </source>
</evidence>